<protein>
    <submittedName>
        <fullName evidence="1">Uncharacterized protein</fullName>
    </submittedName>
</protein>
<accession>A0ABW0MDS0</accession>
<reference evidence="2" key="1">
    <citation type="journal article" date="2019" name="Int. J. Syst. Evol. Microbiol.">
        <title>The Global Catalogue of Microorganisms (GCM) 10K type strain sequencing project: providing services to taxonomists for standard genome sequencing and annotation.</title>
        <authorList>
            <consortium name="The Broad Institute Genomics Platform"/>
            <consortium name="The Broad Institute Genome Sequencing Center for Infectious Disease"/>
            <person name="Wu L."/>
            <person name="Ma J."/>
        </authorList>
    </citation>
    <scope>NUCLEOTIDE SEQUENCE [LARGE SCALE GENOMIC DNA]</scope>
    <source>
        <strain evidence="2">JCM 17066</strain>
    </source>
</reference>
<dbReference type="EMBL" id="JBHSMT010000030">
    <property type="protein sequence ID" value="MFC5476368.1"/>
    <property type="molecule type" value="Genomic_DNA"/>
</dbReference>
<sequence>MKLKYSYVNGGVHPICGQTYIWQQEAIDSDDALRYQLYICNVLGAVAQTFEDCDRLLRVIGKIECGKEIFVETGGNDVTLTLRPSGVQVDIEINKDWVGQPEGQFTLQEWRVVLEGWRRFLDMPRSFESVVEIDM</sequence>
<comment type="caution">
    <text evidence="1">The sequence shown here is derived from an EMBL/GenBank/DDBJ whole genome shotgun (WGS) entry which is preliminary data.</text>
</comment>
<name>A0ABW0MDS0_9BURK</name>
<evidence type="ECO:0000313" key="2">
    <source>
        <dbReference type="Proteomes" id="UP001596045"/>
    </source>
</evidence>
<organism evidence="1 2">
    <name type="scientific">Paraherbaspirillum soli</name>
    <dbReference type="NCBI Taxonomy" id="631222"/>
    <lineage>
        <taxon>Bacteria</taxon>
        <taxon>Pseudomonadati</taxon>
        <taxon>Pseudomonadota</taxon>
        <taxon>Betaproteobacteria</taxon>
        <taxon>Burkholderiales</taxon>
        <taxon>Oxalobacteraceae</taxon>
        <taxon>Paraherbaspirillum</taxon>
    </lineage>
</organism>
<keyword evidence="2" id="KW-1185">Reference proteome</keyword>
<evidence type="ECO:0000313" key="1">
    <source>
        <dbReference type="EMBL" id="MFC5476368.1"/>
    </source>
</evidence>
<gene>
    <name evidence="1" type="ORF">ACFPM8_20580</name>
</gene>
<dbReference type="Proteomes" id="UP001596045">
    <property type="component" value="Unassembled WGS sequence"/>
</dbReference>
<dbReference type="RefSeq" id="WP_379000498.1">
    <property type="nucleotide sequence ID" value="NZ_JBHSMT010000030.1"/>
</dbReference>
<proteinExistence type="predicted"/>